<evidence type="ECO:0000256" key="1">
    <source>
        <dbReference type="ARBA" id="ARBA00022679"/>
    </source>
</evidence>
<dbReference type="Gene3D" id="3.40.50.300">
    <property type="entry name" value="P-loop containing nucleotide triphosphate hydrolases"/>
    <property type="match status" value="1"/>
</dbReference>
<reference evidence="2 3" key="1">
    <citation type="submission" date="2017-09" db="EMBL/GenBank/DDBJ databases">
        <authorList>
            <person name="Ehlers B."/>
            <person name="Leendertz F.H."/>
        </authorList>
    </citation>
    <scope>NUCLEOTIDE SEQUENCE [LARGE SCALE GENOMIC DNA]</scope>
    <source>
        <strain evidence="2 3">CGMCC 1.10978</strain>
    </source>
</reference>
<dbReference type="InterPro" id="IPR027417">
    <property type="entry name" value="P-loop_NTPase"/>
</dbReference>
<dbReference type="OrthoDB" id="9815894at2"/>
<accession>A0A286DAA1</accession>
<protein>
    <submittedName>
        <fullName evidence="2">Sulfotransferase family protein</fullName>
    </submittedName>
</protein>
<dbReference type="AlphaFoldDB" id="A0A286DAA1"/>
<dbReference type="Pfam" id="PF13469">
    <property type="entry name" value="Sulfotransfer_3"/>
    <property type="match status" value="1"/>
</dbReference>
<evidence type="ECO:0000313" key="3">
    <source>
        <dbReference type="Proteomes" id="UP000219374"/>
    </source>
</evidence>
<name>A0A286DAA1_9GAMM</name>
<dbReference type="GO" id="GO:0008476">
    <property type="term" value="F:protein-tyrosine sulfotransferase activity"/>
    <property type="evidence" value="ECO:0007669"/>
    <property type="project" value="InterPro"/>
</dbReference>
<dbReference type="RefSeq" id="WP_141400819.1">
    <property type="nucleotide sequence ID" value="NZ_OCND01000007.1"/>
</dbReference>
<evidence type="ECO:0000313" key="2">
    <source>
        <dbReference type="EMBL" id="SOD55552.1"/>
    </source>
</evidence>
<keyword evidence="3" id="KW-1185">Reference proteome</keyword>
<keyword evidence="1 2" id="KW-0808">Transferase</keyword>
<organism evidence="2 3">
    <name type="scientific">Pseudoxanthomonas wuyuanensis</name>
    <dbReference type="NCBI Taxonomy" id="1073196"/>
    <lineage>
        <taxon>Bacteria</taxon>
        <taxon>Pseudomonadati</taxon>
        <taxon>Pseudomonadota</taxon>
        <taxon>Gammaproteobacteria</taxon>
        <taxon>Lysobacterales</taxon>
        <taxon>Lysobacteraceae</taxon>
        <taxon>Pseudoxanthomonas</taxon>
    </lineage>
</organism>
<dbReference type="EMBL" id="OCND01000007">
    <property type="protein sequence ID" value="SOD55552.1"/>
    <property type="molecule type" value="Genomic_DNA"/>
</dbReference>
<dbReference type="PANTHER" id="PTHR12788">
    <property type="entry name" value="PROTEIN-TYROSINE SULFOTRANSFERASE 2"/>
    <property type="match status" value="1"/>
</dbReference>
<dbReference type="Proteomes" id="UP000219374">
    <property type="component" value="Unassembled WGS sequence"/>
</dbReference>
<dbReference type="SUPFAM" id="SSF52540">
    <property type="entry name" value="P-loop containing nucleoside triphosphate hydrolases"/>
    <property type="match status" value="1"/>
</dbReference>
<proteinExistence type="predicted"/>
<gene>
    <name evidence="2" type="ORF">SAMN06296416_107182</name>
</gene>
<dbReference type="PANTHER" id="PTHR12788:SF10">
    <property type="entry name" value="PROTEIN-TYROSINE SULFOTRANSFERASE"/>
    <property type="match status" value="1"/>
</dbReference>
<dbReference type="InterPro" id="IPR026634">
    <property type="entry name" value="TPST-like"/>
</dbReference>
<sequence length="331" mass="37891">MMVEHGTYPTASRGDGTAGCDRHAGILARAFLVGCPRSGTTLLQSLLSAHSAIHSLPETHFFQNLLHSQEHRRLAHAHQPPHRRWRRHLQACRRSAMAACGWVSAGRSRRSWAAIPELAGMLATRPLAGLQAYRLSAHVGRFVDALDQQSLQTGKRIWLEKTPDHLFYAAQIQRHVADARILHIVRDGEEVVASLYRAAQDYPAWQPFLDIERAADRWNRALAESLSWCGHRHHLLVRYETLLADPVRTLSHVLRFLECADESGIWERHARVARDLIRADEPWKRANFGALTDRRKFLDTFTPTQRLRIRSMLQRPDWWSLSQLPQVVARP</sequence>